<sequence>MLSARRILRLSTVGIRAFSYGRSQFASGKWLDRPPTLLQAGQAIHESRPHMLKAGELTPGITATEYFGRRMKLAERMQPKSCAIIVGAELKYASGPVFYPFQQDNNLFYLTGWLEPDTIMVLEKPTADPSDVILHMFVPRRDALVEAWDGPRSGPDGAREIFNADESMEINKAREGLTHILKRCDSVYYDYPTTKSSMSSGFNDVFGVSVPRAHEAVRSMIGSFAVSVNRLSPLTTALRCIKSPAEIDVMRKAGRISGRAYNQAYAQRFRTERTLQAHLEYNFIAGGCDKRAYVPVVGAGKNALYIHYTKNDDVMYDDELVLVDAAGSLGGYCADISRTWPVSGKFSGPQKDLYEVVLAVQRKCISLCSANLGYSIHDIHEKSVAFMREELSNLGLSGAHFWDVNKIYPHYIGHNLGLDVHDVPGACKSSPLQEGQVITIEPGIYIPDEPEFPAYFRNIGIRIEDNIAVEKDTYRNLTVEAAKEIVDIESIAQNGVSTKMGETLSPLED</sequence>
<dbReference type="InterPro" id="IPR000994">
    <property type="entry name" value="Pept_M24"/>
</dbReference>
<comment type="similarity">
    <text evidence="2 6">Belongs to the peptidase M24B family.</text>
</comment>
<organism evidence="8 9">
    <name type="scientific">Eremothecium gossypii (strain ATCC 10895 / CBS 109.51 / FGSC 9923 / NRRL Y-1056)</name>
    <name type="common">Yeast</name>
    <name type="synonym">Ashbya gossypii</name>
    <dbReference type="NCBI Taxonomy" id="284811"/>
    <lineage>
        <taxon>Eukaryota</taxon>
        <taxon>Fungi</taxon>
        <taxon>Dikarya</taxon>
        <taxon>Ascomycota</taxon>
        <taxon>Saccharomycotina</taxon>
        <taxon>Saccharomycetes</taxon>
        <taxon>Saccharomycetales</taxon>
        <taxon>Saccharomycetaceae</taxon>
        <taxon>Eremothecium</taxon>
    </lineage>
</organism>
<keyword evidence="3 6" id="KW-0479">Metal-binding</keyword>
<name>Q75CD7_EREGS</name>
<reference evidence="8 9" key="1">
    <citation type="journal article" date="2004" name="Science">
        <title>The Ashbya gossypii genome as a tool for mapping the ancient Saccharomyces cerevisiae genome.</title>
        <authorList>
            <person name="Dietrich F.S."/>
            <person name="Voegeli S."/>
            <person name="Brachat S."/>
            <person name="Lerch A."/>
            <person name="Gates K."/>
            <person name="Steiner S."/>
            <person name="Mohr C."/>
            <person name="Pohlmann R."/>
            <person name="Luedi P."/>
            <person name="Choi S."/>
            <person name="Wing R.A."/>
            <person name="Flavier A."/>
            <person name="Gaffney T.D."/>
            <person name="Philippsen P."/>
        </authorList>
    </citation>
    <scope>NUCLEOTIDE SEQUENCE [LARGE SCALE GENOMIC DNA]</scope>
    <source>
        <strain evidence="9">ATCC 10895 / CBS 109.51 / FGSC 9923 / NRRL Y-1056</strain>
    </source>
</reference>
<evidence type="ECO:0000313" key="9">
    <source>
        <dbReference type="Proteomes" id="UP000000591"/>
    </source>
</evidence>
<evidence type="ECO:0000256" key="2">
    <source>
        <dbReference type="ARBA" id="ARBA00008766"/>
    </source>
</evidence>
<comment type="cofactor">
    <cofactor evidence="1">
        <name>Mn(2+)</name>
        <dbReference type="ChEBI" id="CHEBI:29035"/>
    </cofactor>
</comment>
<dbReference type="GO" id="GO:0070006">
    <property type="term" value="F:metalloaminopeptidase activity"/>
    <property type="evidence" value="ECO:0007669"/>
    <property type="project" value="InterPro"/>
</dbReference>
<dbReference type="InterPro" id="IPR029149">
    <property type="entry name" value="Creatin/AminoP/Spt16_N"/>
</dbReference>
<dbReference type="FunCoup" id="Q75CD7">
    <property type="interactions" value="514"/>
</dbReference>
<evidence type="ECO:0000313" key="8">
    <source>
        <dbReference type="EMBL" id="AAS51200.2"/>
    </source>
</evidence>
<dbReference type="Proteomes" id="UP000000591">
    <property type="component" value="Chromosome III"/>
</dbReference>
<accession>Q75CD7</accession>
<keyword evidence="4" id="KW-0378">Hydrolase</keyword>
<dbReference type="PROSITE" id="PS00491">
    <property type="entry name" value="PROLINE_PEPTIDASE"/>
    <property type="match status" value="1"/>
</dbReference>
<dbReference type="OrthoDB" id="4215474at2759"/>
<dbReference type="Pfam" id="PF00557">
    <property type="entry name" value="Peptidase_M24"/>
    <property type="match status" value="1"/>
</dbReference>
<evidence type="ECO:0000256" key="4">
    <source>
        <dbReference type="ARBA" id="ARBA00022801"/>
    </source>
</evidence>
<feature type="domain" description="Aminopeptidase P N-terminal" evidence="7">
    <location>
        <begin position="61"/>
        <end position="198"/>
    </location>
</feature>
<dbReference type="CDD" id="cd01087">
    <property type="entry name" value="Prolidase"/>
    <property type="match status" value="1"/>
</dbReference>
<protein>
    <submittedName>
        <fullName evidence="8">ACL028Wp</fullName>
    </submittedName>
</protein>
<dbReference type="OMA" id="DSYFWYL"/>
<dbReference type="GeneID" id="4619501"/>
<dbReference type="PANTHER" id="PTHR43226">
    <property type="entry name" value="XAA-PRO AMINOPEPTIDASE 3"/>
    <property type="match status" value="1"/>
</dbReference>
<evidence type="ECO:0000259" key="7">
    <source>
        <dbReference type="SMART" id="SM01011"/>
    </source>
</evidence>
<dbReference type="SUPFAM" id="SSF55920">
    <property type="entry name" value="Creatinase/aminopeptidase"/>
    <property type="match status" value="1"/>
</dbReference>
<dbReference type="GO" id="GO:0030145">
    <property type="term" value="F:manganese ion binding"/>
    <property type="evidence" value="ECO:0007669"/>
    <property type="project" value="InterPro"/>
</dbReference>
<dbReference type="GO" id="GO:0004177">
    <property type="term" value="F:aminopeptidase activity"/>
    <property type="evidence" value="ECO:0000318"/>
    <property type="project" value="GO_Central"/>
</dbReference>
<evidence type="ECO:0000256" key="1">
    <source>
        <dbReference type="ARBA" id="ARBA00001936"/>
    </source>
</evidence>
<dbReference type="GO" id="GO:0006508">
    <property type="term" value="P:proteolysis"/>
    <property type="evidence" value="ECO:0000318"/>
    <property type="project" value="GO_Central"/>
</dbReference>
<reference evidence="9" key="2">
    <citation type="journal article" date="2013" name="G3 (Bethesda)">
        <title>Genomes of Ashbya fungi isolated from insects reveal four mating-type loci, numerous translocations, lack of transposons, and distinct gene duplications.</title>
        <authorList>
            <person name="Dietrich F.S."/>
            <person name="Voegeli S."/>
            <person name="Kuo S."/>
            <person name="Philippsen P."/>
        </authorList>
    </citation>
    <scope>GENOME REANNOTATION</scope>
    <source>
        <strain evidence="9">ATCC 10895 / CBS 109.51 / FGSC 9923 / NRRL Y-1056</strain>
    </source>
</reference>
<dbReference type="STRING" id="284811.Q75CD7"/>
<dbReference type="RefSeq" id="NP_983376.2">
    <property type="nucleotide sequence ID" value="NM_208729.2"/>
</dbReference>
<dbReference type="InterPro" id="IPR001131">
    <property type="entry name" value="Peptidase_M24B_aminopep-P_CS"/>
</dbReference>
<dbReference type="Gene3D" id="3.40.350.10">
    <property type="entry name" value="Creatinase/prolidase N-terminal domain"/>
    <property type="match status" value="1"/>
</dbReference>
<dbReference type="GO" id="GO:0005739">
    <property type="term" value="C:mitochondrion"/>
    <property type="evidence" value="ECO:0000318"/>
    <property type="project" value="GO_Central"/>
</dbReference>
<dbReference type="Gene3D" id="3.90.230.10">
    <property type="entry name" value="Creatinase/methionine aminopeptidase superfamily"/>
    <property type="match status" value="1"/>
</dbReference>
<dbReference type="Pfam" id="PF05195">
    <property type="entry name" value="AMP_N"/>
    <property type="match status" value="1"/>
</dbReference>
<evidence type="ECO:0000256" key="3">
    <source>
        <dbReference type="ARBA" id="ARBA00022723"/>
    </source>
</evidence>
<dbReference type="GO" id="GO:0005634">
    <property type="term" value="C:nucleus"/>
    <property type="evidence" value="ECO:0007669"/>
    <property type="project" value="EnsemblFungi"/>
</dbReference>
<evidence type="ECO:0000256" key="5">
    <source>
        <dbReference type="ARBA" id="ARBA00023211"/>
    </source>
</evidence>
<dbReference type="KEGG" id="ago:AGOS_ACL028W"/>
<dbReference type="SUPFAM" id="SSF53092">
    <property type="entry name" value="Creatinase/prolidase N-terminal domain"/>
    <property type="match status" value="1"/>
</dbReference>
<dbReference type="PANTHER" id="PTHR43226:SF4">
    <property type="entry name" value="XAA-PRO AMINOPEPTIDASE 3"/>
    <property type="match status" value="1"/>
</dbReference>
<gene>
    <name evidence="8" type="ORF">AGOS_ACL028W</name>
</gene>
<dbReference type="InterPro" id="IPR007865">
    <property type="entry name" value="Aminopep_P_N"/>
</dbReference>
<dbReference type="eggNOG" id="KOG2414">
    <property type="taxonomic scope" value="Eukaryota"/>
</dbReference>
<dbReference type="HOGENOM" id="CLU_017266_1_1_1"/>
<dbReference type="AlphaFoldDB" id="Q75CD7"/>
<dbReference type="InterPro" id="IPR052433">
    <property type="entry name" value="X-Pro_dipept-like"/>
</dbReference>
<dbReference type="GO" id="GO:0050821">
    <property type="term" value="P:protein stabilization"/>
    <property type="evidence" value="ECO:0007669"/>
    <property type="project" value="EnsemblFungi"/>
</dbReference>
<keyword evidence="5" id="KW-0464">Manganese</keyword>
<keyword evidence="9" id="KW-1185">Reference proteome</keyword>
<dbReference type="GO" id="GO:0016485">
    <property type="term" value="P:protein processing"/>
    <property type="evidence" value="ECO:0007669"/>
    <property type="project" value="EnsemblFungi"/>
</dbReference>
<dbReference type="EMBL" id="AE016816">
    <property type="protein sequence ID" value="AAS51200.2"/>
    <property type="molecule type" value="Genomic_DNA"/>
</dbReference>
<dbReference type="SMART" id="SM01011">
    <property type="entry name" value="AMP_N"/>
    <property type="match status" value="1"/>
</dbReference>
<proteinExistence type="inferred from homology"/>
<dbReference type="InterPro" id="IPR036005">
    <property type="entry name" value="Creatinase/aminopeptidase-like"/>
</dbReference>
<evidence type="ECO:0000256" key="6">
    <source>
        <dbReference type="RuleBase" id="RU000590"/>
    </source>
</evidence>
<dbReference type="SABIO-RK" id="Q75CD7"/>
<dbReference type="InParanoid" id="Q75CD7"/>